<dbReference type="InterPro" id="IPR003293">
    <property type="entry name" value="Nudix_hydrolase6-like"/>
</dbReference>
<dbReference type="InterPro" id="IPR015797">
    <property type="entry name" value="NUDIX_hydrolase-like_dom_sf"/>
</dbReference>
<dbReference type="PANTHER" id="PTHR13994:SF13">
    <property type="entry name" value="FI03680P"/>
    <property type="match status" value="1"/>
</dbReference>
<dbReference type="GO" id="GO:0035529">
    <property type="term" value="F:NADH pyrophosphatase activity"/>
    <property type="evidence" value="ECO:0007669"/>
    <property type="project" value="TreeGrafter"/>
</dbReference>
<proteinExistence type="predicted"/>
<dbReference type="RefSeq" id="XP_005761042.1">
    <property type="nucleotide sequence ID" value="XM_005760985.1"/>
</dbReference>
<dbReference type="PaxDb" id="2903-EOD08613"/>
<keyword evidence="1" id="KW-0378">Hydrolase</keyword>
<dbReference type="Pfam" id="PF00293">
    <property type="entry name" value="NUDIX"/>
    <property type="match status" value="1"/>
</dbReference>
<dbReference type="InterPro" id="IPR020084">
    <property type="entry name" value="NUDIX_hydrolase_CS"/>
</dbReference>
<reference evidence="4" key="1">
    <citation type="journal article" date="2013" name="Nature">
        <title>Pan genome of the phytoplankton Emiliania underpins its global distribution.</title>
        <authorList>
            <person name="Read B.A."/>
            <person name="Kegel J."/>
            <person name="Klute M.J."/>
            <person name="Kuo A."/>
            <person name="Lefebvre S.C."/>
            <person name="Maumus F."/>
            <person name="Mayer C."/>
            <person name="Miller J."/>
            <person name="Monier A."/>
            <person name="Salamov A."/>
            <person name="Young J."/>
            <person name="Aguilar M."/>
            <person name="Claverie J.M."/>
            <person name="Frickenhaus S."/>
            <person name="Gonzalez K."/>
            <person name="Herman E.K."/>
            <person name="Lin Y.C."/>
            <person name="Napier J."/>
            <person name="Ogata H."/>
            <person name="Sarno A.F."/>
            <person name="Shmutz J."/>
            <person name="Schroeder D."/>
            <person name="de Vargas C."/>
            <person name="Verret F."/>
            <person name="von Dassow P."/>
            <person name="Valentin K."/>
            <person name="Van de Peer Y."/>
            <person name="Wheeler G."/>
            <person name="Dacks J.B."/>
            <person name="Delwiche C.F."/>
            <person name="Dyhrman S.T."/>
            <person name="Glockner G."/>
            <person name="John U."/>
            <person name="Richards T."/>
            <person name="Worden A.Z."/>
            <person name="Zhang X."/>
            <person name="Grigoriev I.V."/>
            <person name="Allen A.E."/>
            <person name="Bidle K."/>
            <person name="Borodovsky M."/>
            <person name="Bowler C."/>
            <person name="Brownlee C."/>
            <person name="Cock J.M."/>
            <person name="Elias M."/>
            <person name="Gladyshev V.N."/>
            <person name="Groth M."/>
            <person name="Guda C."/>
            <person name="Hadaegh A."/>
            <person name="Iglesias-Rodriguez M.D."/>
            <person name="Jenkins J."/>
            <person name="Jones B.M."/>
            <person name="Lawson T."/>
            <person name="Leese F."/>
            <person name="Lindquist E."/>
            <person name="Lobanov A."/>
            <person name="Lomsadze A."/>
            <person name="Malik S.B."/>
            <person name="Marsh M.E."/>
            <person name="Mackinder L."/>
            <person name="Mock T."/>
            <person name="Mueller-Roeber B."/>
            <person name="Pagarete A."/>
            <person name="Parker M."/>
            <person name="Probert I."/>
            <person name="Quesneville H."/>
            <person name="Raines C."/>
            <person name="Rensing S.A."/>
            <person name="Riano-Pachon D.M."/>
            <person name="Richier S."/>
            <person name="Rokitta S."/>
            <person name="Shiraiwa Y."/>
            <person name="Soanes D.M."/>
            <person name="van der Giezen M."/>
            <person name="Wahlund T.M."/>
            <person name="Williams B."/>
            <person name="Wilson W."/>
            <person name="Wolfe G."/>
            <person name="Wurch L.L."/>
        </authorList>
    </citation>
    <scope>NUCLEOTIDE SEQUENCE</scope>
</reference>
<dbReference type="PANTHER" id="PTHR13994">
    <property type="entry name" value="NUDIX HYDROLASE RELATED"/>
    <property type="match status" value="1"/>
</dbReference>
<evidence type="ECO:0000256" key="1">
    <source>
        <dbReference type="ARBA" id="ARBA00022801"/>
    </source>
</evidence>
<dbReference type="HOGENOM" id="CLU_886901_0_0_1"/>
<organism evidence="3 4">
    <name type="scientific">Emiliania huxleyi (strain CCMP1516)</name>
    <dbReference type="NCBI Taxonomy" id="280463"/>
    <lineage>
        <taxon>Eukaryota</taxon>
        <taxon>Haptista</taxon>
        <taxon>Haptophyta</taxon>
        <taxon>Prymnesiophyceae</taxon>
        <taxon>Isochrysidales</taxon>
        <taxon>Noelaerhabdaceae</taxon>
        <taxon>Emiliania</taxon>
    </lineage>
</organism>
<dbReference type="InterPro" id="IPR000086">
    <property type="entry name" value="NUDIX_hydrolase_dom"/>
</dbReference>
<dbReference type="CDD" id="cd02883">
    <property type="entry name" value="NUDIX_Hydrolase"/>
    <property type="match status" value="1"/>
</dbReference>
<dbReference type="KEGG" id="ehx:EMIHUDRAFT_217347"/>
<dbReference type="PROSITE" id="PS00893">
    <property type="entry name" value="NUDIX_BOX"/>
    <property type="match status" value="1"/>
</dbReference>
<dbReference type="eggNOG" id="ENOG502SY64">
    <property type="taxonomic scope" value="Eukaryota"/>
</dbReference>
<dbReference type="Gene3D" id="3.90.79.10">
    <property type="entry name" value="Nucleoside Triphosphate Pyrophosphohydrolase"/>
    <property type="match status" value="1"/>
</dbReference>
<dbReference type="EnsemblProtists" id="EOD08613">
    <property type="protein sequence ID" value="EOD08613"/>
    <property type="gene ID" value="EMIHUDRAFT_217347"/>
</dbReference>
<dbReference type="GeneID" id="17254699"/>
<sequence length="314" mass="33993">MLRRPAAALASGALAIAFADLDFKSTFRGQLGPPRPTAKALEAGTTATGRLLSQEGAVLQRGPFHSLWIRVGGSEVSTAALEDLVSNALEDQAARKVPGAVYVALDERNVASEHVRCLHRCGFRFHHHRTEAAAEAEFVYYRWPDRPDYPDKVPPYATATEGVGALVLSPDETRVLLVWEYGCWKMPTGAVDASEGVLQALRRELREEVGCRVDSDFSPLYLGGWQNARAFDERVNNHFSVYALRARAAAAGAASQPAANRMLLDVAGLFPEAAELSGDELVTQVSTTLLHSVETLQSGRGLACGETDRAVHIK</sequence>
<evidence type="ECO:0000313" key="3">
    <source>
        <dbReference type="EnsemblProtists" id="EOD08613"/>
    </source>
</evidence>
<evidence type="ECO:0000259" key="2">
    <source>
        <dbReference type="PROSITE" id="PS51462"/>
    </source>
</evidence>
<dbReference type="GO" id="GO:0051287">
    <property type="term" value="F:NAD binding"/>
    <property type="evidence" value="ECO:0007669"/>
    <property type="project" value="TreeGrafter"/>
</dbReference>
<keyword evidence="4" id="KW-1185">Reference proteome</keyword>
<dbReference type="AlphaFoldDB" id="A0A0D3IBH8"/>
<dbReference type="PROSITE" id="PS51462">
    <property type="entry name" value="NUDIX"/>
    <property type="match status" value="1"/>
</dbReference>
<dbReference type="GO" id="GO:0047631">
    <property type="term" value="F:ADP-ribose diphosphatase activity"/>
    <property type="evidence" value="ECO:0007669"/>
    <property type="project" value="TreeGrafter"/>
</dbReference>
<feature type="domain" description="Nudix hydrolase" evidence="2">
    <location>
        <begin position="158"/>
        <end position="298"/>
    </location>
</feature>
<name>A0A0D3IBH8_EMIH1</name>
<dbReference type="SUPFAM" id="SSF55811">
    <property type="entry name" value="Nudix"/>
    <property type="match status" value="1"/>
</dbReference>
<accession>A0A0D3IBH8</accession>
<reference evidence="3" key="2">
    <citation type="submission" date="2024-10" db="UniProtKB">
        <authorList>
            <consortium name="EnsemblProtists"/>
        </authorList>
    </citation>
    <scope>IDENTIFICATION</scope>
</reference>
<dbReference type="Proteomes" id="UP000013827">
    <property type="component" value="Unassembled WGS sequence"/>
</dbReference>
<evidence type="ECO:0000313" key="4">
    <source>
        <dbReference type="Proteomes" id="UP000013827"/>
    </source>
</evidence>
<protein>
    <recommendedName>
        <fullName evidence="2">Nudix hydrolase domain-containing protein</fullName>
    </recommendedName>
</protein>